<evidence type="ECO:0000256" key="6">
    <source>
        <dbReference type="ARBA" id="ARBA00022795"/>
    </source>
</evidence>
<evidence type="ECO:0000256" key="7">
    <source>
        <dbReference type="ARBA" id="ARBA00022927"/>
    </source>
</evidence>
<evidence type="ECO:0000256" key="2">
    <source>
        <dbReference type="ARBA" id="ARBA00021714"/>
    </source>
</evidence>
<dbReference type="InterPro" id="IPR005838">
    <property type="entry name" value="T3SS_IM_P"/>
</dbReference>
<dbReference type="NCBIfam" id="NF009438">
    <property type="entry name" value="PRK12797.1"/>
    <property type="match status" value="1"/>
</dbReference>
<feature type="transmembrane region" description="Helical" evidence="12">
    <location>
        <begin position="54"/>
        <end position="87"/>
    </location>
</feature>
<dbReference type="AlphaFoldDB" id="A0A7C1VNR9"/>
<evidence type="ECO:0000256" key="4">
    <source>
        <dbReference type="ARBA" id="ARBA00022475"/>
    </source>
</evidence>
<feature type="transmembrane region" description="Helical" evidence="12">
    <location>
        <begin position="99"/>
        <end position="118"/>
    </location>
</feature>
<evidence type="ECO:0000256" key="8">
    <source>
        <dbReference type="ARBA" id="ARBA00022989"/>
    </source>
</evidence>
<keyword evidence="6 12" id="KW-1005">Bacterial flagellum biogenesis</keyword>
<keyword evidence="13" id="KW-0969">Cilium</keyword>
<dbReference type="NCBIfam" id="TIGR01103">
    <property type="entry name" value="fliP"/>
    <property type="match status" value="1"/>
</dbReference>
<comment type="function">
    <text evidence="12">Plays a role in the flagellum-specific transport system.</text>
</comment>
<evidence type="ECO:0000256" key="9">
    <source>
        <dbReference type="ARBA" id="ARBA00023136"/>
    </source>
</evidence>
<dbReference type="EMBL" id="DRIH01000057">
    <property type="protein sequence ID" value="HEC67523.1"/>
    <property type="molecule type" value="Genomic_DNA"/>
</dbReference>
<dbReference type="PANTHER" id="PTHR30587">
    <property type="entry name" value="FLAGELLAR BIOSYNTHETIC PROTEIN FLIP"/>
    <property type="match status" value="1"/>
</dbReference>
<dbReference type="PROSITE" id="PS01061">
    <property type="entry name" value="FLIP_2"/>
    <property type="match status" value="1"/>
</dbReference>
<feature type="transmembrane region" description="Helical" evidence="12">
    <location>
        <begin position="200"/>
        <end position="220"/>
    </location>
</feature>
<dbReference type="PANTHER" id="PTHR30587:SF0">
    <property type="entry name" value="FLAGELLAR BIOSYNTHETIC PROTEIN FLIP"/>
    <property type="match status" value="1"/>
</dbReference>
<keyword evidence="5 12" id="KW-0812">Transmembrane</keyword>
<evidence type="ECO:0000256" key="12">
    <source>
        <dbReference type="RuleBase" id="RU362069"/>
    </source>
</evidence>
<reference evidence="13" key="1">
    <citation type="journal article" date="2020" name="mSystems">
        <title>Genome- and Community-Level Interaction Insights into Carbon Utilization and Element Cycling Functions of Hydrothermarchaeota in Hydrothermal Sediment.</title>
        <authorList>
            <person name="Zhou Z."/>
            <person name="Liu Y."/>
            <person name="Xu W."/>
            <person name="Pan J."/>
            <person name="Luo Z.H."/>
            <person name="Li M."/>
        </authorList>
    </citation>
    <scope>NUCLEOTIDE SEQUENCE [LARGE SCALE GENOMIC DNA]</scope>
    <source>
        <strain evidence="13">HyVt-389</strain>
    </source>
</reference>
<evidence type="ECO:0000256" key="10">
    <source>
        <dbReference type="ARBA" id="ARBA00023143"/>
    </source>
</evidence>
<evidence type="ECO:0000256" key="3">
    <source>
        <dbReference type="ARBA" id="ARBA00022448"/>
    </source>
</evidence>
<keyword evidence="3 12" id="KW-0813">Transport</keyword>
<sequence length="257" mass="29058">MRKFKTSNLIIKTILGILILTFTMYTMAFAQETSTPSIHIELGENNSPQKVSVLIQILLVLTLLSLAPSILIMMTSFTRLCVVFSLLRHAIGTQQMPPNQLLIGLSLFLTFFIMTPVFKDINKNALSPYLENKISQKEALQRAAEPIRKFMFKHTRKSDLALFLNISKQRKPKNQSEVGTLTLIPAFVISELKTAFEIGFILYIPFLMIDMLVASVLLSMGMMMLPPFMISLPFKLILFVLVDGWHLIVGSLVRGFM</sequence>
<organism evidence="13">
    <name type="scientific">Desulfofervidus auxilii</name>
    <dbReference type="NCBI Taxonomy" id="1621989"/>
    <lineage>
        <taxon>Bacteria</taxon>
        <taxon>Pseudomonadati</taxon>
        <taxon>Thermodesulfobacteriota</taxon>
        <taxon>Candidatus Desulfofervidia</taxon>
        <taxon>Candidatus Desulfofervidales</taxon>
        <taxon>Candidatus Desulfofervidaceae</taxon>
        <taxon>Candidatus Desulfofervidus</taxon>
    </lineage>
</organism>
<dbReference type="PRINTS" id="PR00951">
    <property type="entry name" value="FLGBIOSNFLIP"/>
</dbReference>
<evidence type="ECO:0000313" key="13">
    <source>
        <dbReference type="EMBL" id="HEC67523.1"/>
    </source>
</evidence>
<keyword evidence="10" id="KW-0975">Bacterial flagellum</keyword>
<name>A0A7C1VNR9_DESA2</name>
<dbReference type="Pfam" id="PF00813">
    <property type="entry name" value="FliP"/>
    <property type="match status" value="1"/>
</dbReference>
<keyword evidence="7 12" id="KW-0653">Protein transport</keyword>
<dbReference type="GO" id="GO:0009306">
    <property type="term" value="P:protein secretion"/>
    <property type="evidence" value="ECO:0007669"/>
    <property type="project" value="UniProtKB-UniRule"/>
</dbReference>
<proteinExistence type="inferred from homology"/>
<keyword evidence="13" id="KW-0282">Flagellum</keyword>
<accession>A0A7C1VNR9</accession>
<feature type="transmembrane region" description="Helical" evidence="12">
    <location>
        <begin position="232"/>
        <end position="253"/>
    </location>
</feature>
<evidence type="ECO:0000256" key="1">
    <source>
        <dbReference type="ARBA" id="ARBA00006257"/>
    </source>
</evidence>
<keyword evidence="9 12" id="KW-0472">Membrane</keyword>
<dbReference type="GO" id="GO:0009425">
    <property type="term" value="C:bacterial-type flagellum basal body"/>
    <property type="evidence" value="ECO:0007669"/>
    <property type="project" value="UniProtKB-SubCell"/>
</dbReference>
<dbReference type="InterPro" id="IPR005837">
    <property type="entry name" value="FliP"/>
</dbReference>
<comment type="similarity">
    <text evidence="1 12">Belongs to the FliP/MopC/SpaP family.</text>
</comment>
<gene>
    <name evidence="12 13" type="primary">fliP</name>
    <name evidence="13" type="ORF">ENI35_01715</name>
</gene>
<evidence type="ECO:0000256" key="5">
    <source>
        <dbReference type="ARBA" id="ARBA00022692"/>
    </source>
</evidence>
<keyword evidence="13" id="KW-0966">Cell projection</keyword>
<dbReference type="PRINTS" id="PR01302">
    <property type="entry name" value="TYPE3IMPPROT"/>
</dbReference>
<protein>
    <recommendedName>
        <fullName evidence="2 12">Flagellar biosynthetic protein FliP</fullName>
    </recommendedName>
</protein>
<keyword evidence="8 12" id="KW-1133">Transmembrane helix</keyword>
<dbReference type="GO" id="GO:0005886">
    <property type="term" value="C:plasma membrane"/>
    <property type="evidence" value="ECO:0007669"/>
    <property type="project" value="UniProtKB-SubCell"/>
</dbReference>
<keyword evidence="4 12" id="KW-1003">Cell membrane</keyword>
<comment type="subcellular location">
    <subcellularLocation>
        <location evidence="12">Cell membrane</location>
        <topology evidence="12">Multi-pass membrane protein</topology>
    </subcellularLocation>
    <subcellularLocation>
        <location evidence="12">Bacterial flagellum basal body</location>
    </subcellularLocation>
</comment>
<evidence type="ECO:0000256" key="11">
    <source>
        <dbReference type="ARBA" id="ARBA00023225"/>
    </source>
</evidence>
<dbReference type="Proteomes" id="UP000885738">
    <property type="component" value="Unassembled WGS sequence"/>
</dbReference>
<dbReference type="GO" id="GO:0044781">
    <property type="term" value="P:bacterial-type flagellum organization"/>
    <property type="evidence" value="ECO:0007669"/>
    <property type="project" value="UniProtKB-UniRule"/>
</dbReference>
<comment type="caution">
    <text evidence="13">The sequence shown here is derived from an EMBL/GenBank/DDBJ whole genome shotgun (WGS) entry which is preliminary data.</text>
</comment>
<keyword evidence="11 12" id="KW-1006">Bacterial flagellum protein export</keyword>
<dbReference type="PROSITE" id="PS01060">
    <property type="entry name" value="FLIP_1"/>
    <property type="match status" value="1"/>
</dbReference>